<keyword evidence="1" id="KW-0175">Coiled coil</keyword>
<evidence type="ECO:0000313" key="2">
    <source>
        <dbReference type="EMBL" id="QZO01660.1"/>
    </source>
</evidence>
<evidence type="ECO:0000313" key="3">
    <source>
        <dbReference type="Proteomes" id="UP000825701"/>
    </source>
</evidence>
<sequence length="201" mass="22043">MFRKSKTAAPAELFVVPRLVDVDADYARLAELRSKLLDEQAAKKAEKGSVEDEIVAAPAPVRRVSAAVAAVLGDDVDDGPVVLRNRLAEINARLRVIEDALAELDKRITDAKGRASRAVCAQVRDEYARRVAEICAALVEAEKANDAYMDLIDELEAEDVSWTSLTPMQPSMLGSRRYGETRVPAYLREAAAAGYWNEAVR</sequence>
<proteinExistence type="predicted"/>
<gene>
    <name evidence="2" type="ORF">K6K41_09820</name>
</gene>
<evidence type="ECO:0000256" key="1">
    <source>
        <dbReference type="SAM" id="Coils"/>
    </source>
</evidence>
<dbReference type="EMBL" id="CP081869">
    <property type="protein sequence ID" value="QZO01660.1"/>
    <property type="molecule type" value="Genomic_DNA"/>
</dbReference>
<keyword evidence="3" id="KW-1185">Reference proteome</keyword>
<dbReference type="AlphaFoldDB" id="A0A9E6RC87"/>
<reference evidence="2" key="1">
    <citation type="submission" date="2021-08" db="EMBL/GenBank/DDBJ databases">
        <authorList>
            <person name="Zhang H."/>
            <person name="Xu M."/>
            <person name="Yu Z."/>
            <person name="Yang L."/>
            <person name="Cai Y."/>
        </authorList>
    </citation>
    <scope>NUCLEOTIDE SEQUENCE</scope>
    <source>
        <strain evidence="2">CHL1</strain>
    </source>
</reference>
<name>A0A9E6RC87_9HYPH</name>
<dbReference type="RefSeq" id="WP_261404965.1">
    <property type="nucleotide sequence ID" value="NZ_CP081869.1"/>
</dbReference>
<protein>
    <submittedName>
        <fullName evidence="2">Uncharacterized protein</fullName>
    </submittedName>
</protein>
<feature type="coiled-coil region" evidence="1">
    <location>
        <begin position="87"/>
        <end position="114"/>
    </location>
</feature>
<organism evidence="2 3">
    <name type="scientific">Chenggangzhangella methanolivorans</name>
    <dbReference type="NCBI Taxonomy" id="1437009"/>
    <lineage>
        <taxon>Bacteria</taxon>
        <taxon>Pseudomonadati</taxon>
        <taxon>Pseudomonadota</taxon>
        <taxon>Alphaproteobacteria</taxon>
        <taxon>Hyphomicrobiales</taxon>
        <taxon>Methylopilaceae</taxon>
        <taxon>Chenggangzhangella</taxon>
    </lineage>
</organism>
<accession>A0A9E6RC87</accession>
<dbReference type="Proteomes" id="UP000825701">
    <property type="component" value="Chromosome"/>
</dbReference>
<dbReference type="KEGG" id="cmet:K6K41_09820"/>